<dbReference type="Proteomes" id="UP000184432">
    <property type="component" value="Unassembled WGS sequence"/>
</dbReference>
<name>A0A1M6DXF9_9FLAO</name>
<dbReference type="EMBL" id="FQYP01000003">
    <property type="protein sequence ID" value="SHI77901.1"/>
    <property type="molecule type" value="Genomic_DNA"/>
</dbReference>
<sequence>MKSEVYILFYFSIGVKCWERMYIVTKGNYISQIQDIRTSIEPEK</sequence>
<evidence type="ECO:0000313" key="1">
    <source>
        <dbReference type="EMBL" id="SHI77901.1"/>
    </source>
</evidence>
<evidence type="ECO:0000313" key="2">
    <source>
        <dbReference type="Proteomes" id="UP000184432"/>
    </source>
</evidence>
<protein>
    <submittedName>
        <fullName evidence="1">Uncharacterized protein</fullName>
    </submittedName>
</protein>
<gene>
    <name evidence="1" type="ORF">SAMN04488508_10375</name>
</gene>
<organism evidence="1 2">
    <name type="scientific">Aquimarina spongiae</name>
    <dbReference type="NCBI Taxonomy" id="570521"/>
    <lineage>
        <taxon>Bacteria</taxon>
        <taxon>Pseudomonadati</taxon>
        <taxon>Bacteroidota</taxon>
        <taxon>Flavobacteriia</taxon>
        <taxon>Flavobacteriales</taxon>
        <taxon>Flavobacteriaceae</taxon>
        <taxon>Aquimarina</taxon>
    </lineage>
</organism>
<keyword evidence="2" id="KW-1185">Reference proteome</keyword>
<reference evidence="2" key="1">
    <citation type="submission" date="2016-11" db="EMBL/GenBank/DDBJ databases">
        <authorList>
            <person name="Varghese N."/>
            <person name="Submissions S."/>
        </authorList>
    </citation>
    <scope>NUCLEOTIDE SEQUENCE [LARGE SCALE GENOMIC DNA]</scope>
    <source>
        <strain evidence="2">DSM 22623</strain>
    </source>
</reference>
<proteinExistence type="predicted"/>
<accession>A0A1M6DXF9</accession>
<dbReference type="AlphaFoldDB" id="A0A1M6DXF9"/>